<evidence type="ECO:0000259" key="4">
    <source>
        <dbReference type="Pfam" id="PF14432"/>
    </source>
</evidence>
<dbReference type="FunFam" id="1.25.40.10:FF:000031">
    <property type="entry name" value="Pentatricopeptide repeat-containing protein mitochondrial"/>
    <property type="match status" value="1"/>
</dbReference>
<dbReference type="InterPro" id="IPR046848">
    <property type="entry name" value="E_motif"/>
</dbReference>
<dbReference type="FunFam" id="1.25.40.10:FF:000366">
    <property type="entry name" value="Pentatricopeptide (PPR) repeat-containing protein"/>
    <property type="match status" value="1"/>
</dbReference>
<dbReference type="InterPro" id="IPR046849">
    <property type="entry name" value="E2_motif"/>
</dbReference>
<dbReference type="FunFam" id="1.25.40.10:FF:000344">
    <property type="entry name" value="Pentatricopeptide repeat-containing protein"/>
    <property type="match status" value="1"/>
</dbReference>
<evidence type="ECO:0000313" key="5">
    <source>
        <dbReference type="EMBL" id="KDP21395.1"/>
    </source>
</evidence>
<dbReference type="NCBIfam" id="TIGR00756">
    <property type="entry name" value="PPR"/>
    <property type="match status" value="6"/>
</dbReference>
<evidence type="ECO:0000256" key="3">
    <source>
        <dbReference type="PROSITE-ProRule" id="PRU00708"/>
    </source>
</evidence>
<evidence type="ECO:0000256" key="2">
    <source>
        <dbReference type="ARBA" id="ARBA00022737"/>
    </source>
</evidence>
<dbReference type="PROSITE" id="PS51375">
    <property type="entry name" value="PPR"/>
    <property type="match status" value="6"/>
</dbReference>
<feature type="repeat" description="PPR" evidence="3">
    <location>
        <begin position="498"/>
        <end position="532"/>
    </location>
</feature>
<comment type="similarity">
    <text evidence="1">Belongs to the PPR family. PCMP-H subfamily.</text>
</comment>
<dbReference type="Pfam" id="PF01535">
    <property type="entry name" value="PPR"/>
    <property type="match status" value="5"/>
</dbReference>
<protein>
    <recommendedName>
        <fullName evidence="4">DYW domain-containing protein</fullName>
    </recommendedName>
</protein>
<evidence type="ECO:0000256" key="1">
    <source>
        <dbReference type="ARBA" id="ARBA00006643"/>
    </source>
</evidence>
<dbReference type="Proteomes" id="UP000027138">
    <property type="component" value="Unassembled WGS sequence"/>
</dbReference>
<keyword evidence="2" id="KW-0677">Repeat</keyword>
<dbReference type="InterPro" id="IPR046960">
    <property type="entry name" value="PPR_At4g14850-like_plant"/>
</dbReference>
<dbReference type="GO" id="GO:0009451">
    <property type="term" value="P:RNA modification"/>
    <property type="evidence" value="ECO:0007669"/>
    <property type="project" value="InterPro"/>
</dbReference>
<dbReference type="Pfam" id="PF20431">
    <property type="entry name" value="E_motif"/>
    <property type="match status" value="1"/>
</dbReference>
<dbReference type="Pfam" id="PF14432">
    <property type="entry name" value="DYW_deaminase"/>
    <property type="match status" value="1"/>
</dbReference>
<evidence type="ECO:0000313" key="6">
    <source>
        <dbReference type="Proteomes" id="UP000027138"/>
    </source>
</evidence>
<dbReference type="EMBL" id="KK915662">
    <property type="protein sequence ID" value="KDP21395.1"/>
    <property type="molecule type" value="Genomic_DNA"/>
</dbReference>
<dbReference type="InterPro" id="IPR032867">
    <property type="entry name" value="DYW_dom"/>
</dbReference>
<dbReference type="STRING" id="180498.A0A067JMZ8"/>
<feature type="repeat" description="PPR" evidence="3">
    <location>
        <begin position="94"/>
        <end position="128"/>
    </location>
</feature>
<dbReference type="AlphaFoldDB" id="A0A067JMZ8"/>
<reference evidence="5 6" key="1">
    <citation type="journal article" date="2014" name="PLoS ONE">
        <title>Global Analysis of Gene Expression Profiles in Physic Nut (Jatropha curcas L.) Seedlings Exposed to Salt Stress.</title>
        <authorList>
            <person name="Zhang L."/>
            <person name="Zhang C."/>
            <person name="Wu P."/>
            <person name="Chen Y."/>
            <person name="Li M."/>
            <person name="Jiang H."/>
            <person name="Wu G."/>
        </authorList>
    </citation>
    <scope>NUCLEOTIDE SEQUENCE [LARGE SCALE GENOMIC DNA]</scope>
    <source>
        <strain evidence="6">cv. GZQX0401</strain>
        <tissue evidence="5">Young leaves</tissue>
    </source>
</reference>
<proteinExistence type="inferred from homology"/>
<dbReference type="InterPro" id="IPR002885">
    <property type="entry name" value="PPR_rpt"/>
</dbReference>
<dbReference type="Pfam" id="PF13041">
    <property type="entry name" value="PPR_2"/>
    <property type="match status" value="3"/>
</dbReference>
<dbReference type="PANTHER" id="PTHR47926">
    <property type="entry name" value="PENTATRICOPEPTIDE REPEAT-CONTAINING PROTEIN"/>
    <property type="match status" value="1"/>
</dbReference>
<dbReference type="OrthoDB" id="1846880at2759"/>
<feature type="repeat" description="PPR" evidence="3">
    <location>
        <begin position="599"/>
        <end position="633"/>
    </location>
</feature>
<accession>A0A067JMZ8</accession>
<dbReference type="GO" id="GO:0008270">
    <property type="term" value="F:zinc ion binding"/>
    <property type="evidence" value="ECO:0007669"/>
    <property type="project" value="InterPro"/>
</dbReference>
<dbReference type="FunFam" id="1.25.40.10:FF:000073">
    <property type="entry name" value="Pentatricopeptide repeat-containing protein chloroplastic"/>
    <property type="match status" value="2"/>
</dbReference>
<feature type="repeat" description="PPR" evidence="3">
    <location>
        <begin position="297"/>
        <end position="331"/>
    </location>
</feature>
<dbReference type="GO" id="GO:0003723">
    <property type="term" value="F:RNA binding"/>
    <property type="evidence" value="ECO:0007669"/>
    <property type="project" value="InterPro"/>
</dbReference>
<dbReference type="InterPro" id="IPR011990">
    <property type="entry name" value="TPR-like_helical_dom_sf"/>
</dbReference>
<organism evidence="5 6">
    <name type="scientific">Jatropha curcas</name>
    <name type="common">Barbados nut</name>
    <dbReference type="NCBI Taxonomy" id="180498"/>
    <lineage>
        <taxon>Eukaryota</taxon>
        <taxon>Viridiplantae</taxon>
        <taxon>Streptophyta</taxon>
        <taxon>Embryophyta</taxon>
        <taxon>Tracheophyta</taxon>
        <taxon>Spermatophyta</taxon>
        <taxon>Magnoliopsida</taxon>
        <taxon>eudicotyledons</taxon>
        <taxon>Gunneridae</taxon>
        <taxon>Pentapetalae</taxon>
        <taxon>rosids</taxon>
        <taxon>fabids</taxon>
        <taxon>Malpighiales</taxon>
        <taxon>Euphorbiaceae</taxon>
        <taxon>Crotonoideae</taxon>
        <taxon>Jatropheae</taxon>
        <taxon>Jatropha</taxon>
    </lineage>
</organism>
<dbReference type="Gene3D" id="1.25.40.10">
    <property type="entry name" value="Tetratricopeptide repeat domain"/>
    <property type="match status" value="5"/>
</dbReference>
<dbReference type="PANTHER" id="PTHR47926:SF377">
    <property type="entry name" value="OS04G0469400 PROTEIN"/>
    <property type="match status" value="1"/>
</dbReference>
<feature type="repeat" description="PPR" evidence="3">
    <location>
        <begin position="196"/>
        <end position="230"/>
    </location>
</feature>
<feature type="domain" description="DYW" evidence="4">
    <location>
        <begin position="815"/>
        <end position="906"/>
    </location>
</feature>
<name>A0A067JMZ8_JATCU</name>
<feature type="repeat" description="PPR" evidence="3">
    <location>
        <begin position="398"/>
        <end position="432"/>
    </location>
</feature>
<dbReference type="Pfam" id="PF20430">
    <property type="entry name" value="Eplus_motif"/>
    <property type="match status" value="1"/>
</dbReference>
<sequence length="1072" mass="120280">MPASLKDAFCSLTALLTERGNSLLVNPDHVYAPLLELCATEKALLQGQQIHALVIKSNLELESAFLSTKLVFMYGKCGSVVSAEKMFDKIRKRTIFAWNAMVGSYVSNGEPLEALKMYREMRNLSVALDSYTFPCLFRACGMVGDLSCGAEIHCLAIKCGYSSFVYVANSLVAMYAKCDDFNGARKLFDRMNERNDAVSWNSIISAYSSSGWCIEALELFREMQKAGVAANTYTLVAALQACKDSSFMKPGRELHAAIVKYSQLLVGYVANALLAMYFRFGKMAEAAEIFDRLDRKDTITWNSMLSGFIQNGLYKEAFQFFYGLQAAGLKPDQVSVISIVVASGRLGYLLSGKEIHAYAIKNGFDSNVLVGNTIIDMYAKCCCISYAGHVFDKIVSKDIISWNTVIAGYAQSSRHIEALELFRQVQMEGMDVDAMMMGSVLLACSGLKCLIQVKEIHGYTVKRGLSDTVLQNTIIDVYGECGAIDYSTRVFESMECRDVVSWTSMISSYVHNGLANEALAVFYSMKETGLEPDSVTLISILSAVASLSTLKKGKEIHGLIVRKGFMLESSTSNALVDMYARCGSLENGQKIFVCTRNRSLVLWTAMINAYGMHGRGEAAVELFMRMRDQKLIPDHITFLALLYACSHSGLIDVGKRFFEIMKDEYRLEPWPEHYACLVDLLGRKNQLEEAYQFVQSMRIEPTPEIWCALLGACRVHSNREIGEIAAQKLLELDLNKPGNYVLVSNVFAAGGRWKDVKEVRMKMKGSGLKKNPGCSWIEVSNKIHTFLAGDKSHPEYDKIYQRLVQIIEKLEKEGGYVADTKFVLHNLKEEEKVQMLYLHSERLAIAYGILGTAEGTPIRVAKNLRVCGDCHTFCRLVSKLFERELIVRDASRFHHFADGVCSCGDFCLIWESLFIGKSLRAIISYVNCWTDILSLQSIPMKLQIGFGLQSIVHFAFYASLYGTLTSVRYHTKMLKKLLKMFYPATSSVEGRSCSKNPEFFKKESEIICFNHGGENWAMLDRCMHTYSIVIVSMPRAKKRFPFLIFTPNIMPRNGEDHSMTLRFHLEFSVSTT</sequence>
<keyword evidence="6" id="KW-1185">Reference proteome</keyword>
<gene>
    <name evidence="5" type="ORF">JCGZ_21866</name>
</gene>